<evidence type="ECO:0000313" key="1">
    <source>
        <dbReference type="EMBL" id="QKS54802.1"/>
    </source>
</evidence>
<dbReference type="RefSeq" id="WP_158282510.1">
    <property type="nucleotide sequence ID" value="NZ_BSOV01000001.1"/>
</dbReference>
<reference evidence="1 2" key="1">
    <citation type="submission" date="2020-06" db="EMBL/GenBank/DDBJ databases">
        <title>Complete genome of Azosprillum oryzae KACC14407.</title>
        <authorList>
            <person name="Kim M."/>
            <person name="Park Y.-J."/>
            <person name="Shin J.-H."/>
        </authorList>
    </citation>
    <scope>NUCLEOTIDE SEQUENCE [LARGE SCALE GENOMIC DNA]</scope>
    <source>
        <strain evidence="1 2">KACC 14407</strain>
        <plasmid evidence="1 2">unnamed7</plasmid>
    </source>
</reference>
<geneLocation type="plasmid" evidence="1 2">
    <name>unnamed7</name>
</geneLocation>
<dbReference type="EMBL" id="CP054622">
    <property type="protein sequence ID" value="QKS54802.1"/>
    <property type="molecule type" value="Genomic_DNA"/>
</dbReference>
<evidence type="ECO:0000313" key="2">
    <source>
        <dbReference type="Proteomes" id="UP000509702"/>
    </source>
</evidence>
<dbReference type="Proteomes" id="UP000509702">
    <property type="component" value="Plasmid unnamed7"/>
</dbReference>
<keyword evidence="2" id="KW-1185">Reference proteome</keyword>
<organism evidence="1 2">
    <name type="scientific">Azospirillum oryzae</name>
    <dbReference type="NCBI Taxonomy" id="286727"/>
    <lineage>
        <taxon>Bacteria</taxon>
        <taxon>Pseudomonadati</taxon>
        <taxon>Pseudomonadota</taxon>
        <taxon>Alphaproteobacteria</taxon>
        <taxon>Rhodospirillales</taxon>
        <taxon>Azospirillaceae</taxon>
        <taxon>Azospirillum</taxon>
    </lineage>
</organism>
<gene>
    <name evidence="1" type="ORF">HUE56_30360</name>
</gene>
<dbReference type="KEGG" id="aoz:HUE56_30360"/>
<sequence length="58" mass="6455">MCCRAAVERVFAELVARGEPEGHAREAGLVIFRFHHPNVPASEAAVTVDFWTRPSLLH</sequence>
<keyword evidence="1" id="KW-0614">Plasmid</keyword>
<proteinExistence type="predicted"/>
<dbReference type="AlphaFoldDB" id="A0A6N1B6M8"/>
<accession>A0A6N1B6M8</accession>
<name>A0A6N1B6M8_9PROT</name>
<protein>
    <submittedName>
        <fullName evidence="1">Uncharacterized protein</fullName>
    </submittedName>
</protein>